<dbReference type="EMBL" id="AMQK01000003">
    <property type="protein sequence ID" value="EKS46096.1"/>
    <property type="molecule type" value="Genomic_DNA"/>
</dbReference>
<feature type="site" description="Important for substrate specificity" evidence="4">
    <location>
        <position position="91"/>
    </location>
</feature>
<keyword evidence="6" id="KW-1185">Reference proteome</keyword>
<dbReference type="NCBIfam" id="TIGR00172">
    <property type="entry name" value="maf"/>
    <property type="match status" value="1"/>
</dbReference>
<accession>A0ABN0IHV7</accession>
<comment type="caution">
    <text evidence="4">Lacks conserved residue(s) required for the propagation of feature annotation.</text>
</comment>
<dbReference type="PANTHER" id="PTHR43213:SF5">
    <property type="entry name" value="BIFUNCTIONAL DTTP_UTP PYROPHOSPHATASE_METHYLTRANSFERASE PROTEIN-RELATED"/>
    <property type="match status" value="1"/>
</dbReference>
<dbReference type="HAMAP" id="MF_00528">
    <property type="entry name" value="Maf"/>
    <property type="match status" value="1"/>
</dbReference>
<evidence type="ECO:0000256" key="3">
    <source>
        <dbReference type="ARBA" id="ARBA00023080"/>
    </source>
</evidence>
<dbReference type="PIRSF" id="PIRSF006305">
    <property type="entry name" value="Maf"/>
    <property type="match status" value="1"/>
</dbReference>
<evidence type="ECO:0000313" key="5">
    <source>
        <dbReference type="EMBL" id="EKS46096.1"/>
    </source>
</evidence>
<dbReference type="EC" id="3.6.1.9" evidence="4"/>
<gene>
    <name evidence="5" type="ORF">BbINS_01000</name>
</gene>
<keyword evidence="2 4" id="KW-0378">Hydrolase</keyword>
<evidence type="ECO:0000256" key="2">
    <source>
        <dbReference type="ARBA" id="ARBA00022801"/>
    </source>
</evidence>
<sequence length="220" mass="24105">MEIELVLASASPRRLELLAQIGLKPDHVCATDIDETPHARENPADLAKRLAQEKALKAYDILFSTEQICEQDLTREQDLDSKKCLILAADTVVAVGGSILPKPNGEEDAYTCLRALSRQAHKVYGAVCFLNEHREKTVTLVETCVRFKHLTPPMIEAYIASGEWQGKAGGYAIQGKAAAFVIDVAGSYTNVVGLPLAETTDLLIAYGYPVFPQWTKIFEG</sequence>
<dbReference type="RefSeq" id="WP_005766053.1">
    <property type="nucleotide sequence ID" value="NZ_AMQK01000003.1"/>
</dbReference>
<evidence type="ECO:0000256" key="1">
    <source>
        <dbReference type="ARBA" id="ARBA00001968"/>
    </source>
</evidence>
<organism evidence="5 6">
    <name type="scientific">Bartonella bacilliformis INS</name>
    <dbReference type="NCBI Taxonomy" id="1206782"/>
    <lineage>
        <taxon>Bacteria</taxon>
        <taxon>Pseudomonadati</taxon>
        <taxon>Pseudomonadota</taxon>
        <taxon>Alphaproteobacteria</taxon>
        <taxon>Hyphomicrobiales</taxon>
        <taxon>Bartonellaceae</taxon>
        <taxon>Bartonella</taxon>
    </lineage>
</organism>
<feature type="site" description="Important for substrate specificity" evidence="4">
    <location>
        <position position="13"/>
    </location>
</feature>
<name>A0ABN0IHV7_BARBA</name>
<feature type="active site" description="Proton acceptor" evidence="4">
    <location>
        <position position="90"/>
    </location>
</feature>
<dbReference type="GeneID" id="4684023"/>
<dbReference type="Pfam" id="PF02545">
    <property type="entry name" value="Maf"/>
    <property type="match status" value="1"/>
</dbReference>
<dbReference type="CDD" id="cd00555">
    <property type="entry name" value="Maf"/>
    <property type="match status" value="1"/>
</dbReference>
<protein>
    <recommendedName>
        <fullName evidence="4">dTTP/UTP pyrophosphatase</fullName>
        <shortName evidence="4">dTTPase/UTPase</shortName>
        <ecNumber evidence="4">3.6.1.9</ecNumber>
    </recommendedName>
    <alternativeName>
        <fullName evidence="4">Nucleoside triphosphate pyrophosphatase</fullName>
    </alternativeName>
    <alternativeName>
        <fullName evidence="4">Nucleotide pyrophosphatase</fullName>
        <shortName evidence="4">Nucleotide PPase</shortName>
    </alternativeName>
</protein>
<comment type="subcellular location">
    <subcellularLocation>
        <location evidence="4">Cytoplasm</location>
    </subcellularLocation>
</comment>
<evidence type="ECO:0000256" key="4">
    <source>
        <dbReference type="HAMAP-Rule" id="MF_00528"/>
    </source>
</evidence>
<keyword evidence="3 4" id="KW-0546">Nucleotide metabolism</keyword>
<dbReference type="SUPFAM" id="SSF52972">
    <property type="entry name" value="ITPase-like"/>
    <property type="match status" value="1"/>
</dbReference>
<dbReference type="Proteomes" id="UP000009359">
    <property type="component" value="Unassembled WGS sequence"/>
</dbReference>
<dbReference type="PANTHER" id="PTHR43213">
    <property type="entry name" value="BIFUNCTIONAL DTTP/UTP PYROPHOSPHATASE/METHYLTRANSFERASE PROTEIN-RELATED"/>
    <property type="match status" value="1"/>
</dbReference>
<reference evidence="5 6" key="1">
    <citation type="journal article" date="2013" name="Genome Announc.">
        <title>Whole Genome Sequencing and Comparative Analysis of Bartonella bacilliformis Strain INS, the Causative Agent of Carrion's Disease.</title>
        <authorList>
            <person name="Tarazona D."/>
            <person name="Padilla C."/>
            <person name="Caceres O."/>
            <person name="Montenegro J.D."/>
            <person name="Bailon H."/>
            <person name="Ventura G."/>
            <person name="Mendoza G."/>
            <person name="Anaya E."/>
            <person name="Guio H."/>
        </authorList>
    </citation>
    <scope>NUCLEOTIDE SEQUENCE [LARGE SCALE GENOMIC DNA]</scope>
    <source>
        <strain evidence="5 6">INS</strain>
    </source>
</reference>
<comment type="function">
    <text evidence="4">Nucleoside triphosphate pyrophosphatase that hydrolyzes dTTP and UTP. May have a dual role in cell division arrest and in preventing the incorporation of modified nucleotides into cellular nucleic acids.</text>
</comment>
<comment type="cofactor">
    <cofactor evidence="1 4">
        <name>a divalent metal cation</name>
        <dbReference type="ChEBI" id="CHEBI:60240"/>
    </cofactor>
</comment>
<evidence type="ECO:0000313" key="6">
    <source>
        <dbReference type="Proteomes" id="UP000009359"/>
    </source>
</evidence>
<dbReference type="InterPro" id="IPR003697">
    <property type="entry name" value="Maf-like"/>
</dbReference>
<comment type="catalytic activity">
    <reaction evidence="4">
        <text>dTTP + H2O = dTMP + diphosphate + H(+)</text>
        <dbReference type="Rhea" id="RHEA:28534"/>
        <dbReference type="ChEBI" id="CHEBI:15377"/>
        <dbReference type="ChEBI" id="CHEBI:15378"/>
        <dbReference type="ChEBI" id="CHEBI:33019"/>
        <dbReference type="ChEBI" id="CHEBI:37568"/>
        <dbReference type="ChEBI" id="CHEBI:63528"/>
        <dbReference type="EC" id="3.6.1.9"/>
    </reaction>
</comment>
<keyword evidence="4" id="KW-0963">Cytoplasm</keyword>
<comment type="similarity">
    <text evidence="4">Belongs to the Maf family. YhdE subfamily.</text>
</comment>
<comment type="caution">
    <text evidence="5">The sequence shown here is derived from an EMBL/GenBank/DDBJ whole genome shotgun (WGS) entry which is preliminary data.</text>
</comment>
<comment type="catalytic activity">
    <reaction evidence="4">
        <text>UTP + H2O = UMP + diphosphate + H(+)</text>
        <dbReference type="Rhea" id="RHEA:29395"/>
        <dbReference type="ChEBI" id="CHEBI:15377"/>
        <dbReference type="ChEBI" id="CHEBI:15378"/>
        <dbReference type="ChEBI" id="CHEBI:33019"/>
        <dbReference type="ChEBI" id="CHEBI:46398"/>
        <dbReference type="ChEBI" id="CHEBI:57865"/>
        <dbReference type="EC" id="3.6.1.9"/>
    </reaction>
</comment>
<dbReference type="Gene3D" id="3.90.950.10">
    <property type="match status" value="1"/>
</dbReference>
<feature type="site" description="Important for substrate specificity" evidence="4">
    <location>
        <position position="174"/>
    </location>
</feature>
<dbReference type="InterPro" id="IPR029001">
    <property type="entry name" value="ITPase-like_fam"/>
</dbReference>
<proteinExistence type="inferred from homology"/>